<dbReference type="EMBL" id="JBHUIP010000012">
    <property type="protein sequence ID" value="MFD2264227.1"/>
    <property type="molecule type" value="Genomic_DNA"/>
</dbReference>
<dbReference type="PROSITE" id="PS50949">
    <property type="entry name" value="HTH_GNTR"/>
    <property type="match status" value="1"/>
</dbReference>
<dbReference type="Gene3D" id="1.10.10.10">
    <property type="entry name" value="Winged helix-like DNA-binding domain superfamily/Winged helix DNA-binding domain"/>
    <property type="match status" value="1"/>
</dbReference>
<evidence type="ECO:0000313" key="7">
    <source>
        <dbReference type="EMBL" id="MFD2264227.1"/>
    </source>
</evidence>
<keyword evidence="5" id="KW-0804">Transcription</keyword>
<dbReference type="CDD" id="cd00609">
    <property type="entry name" value="AAT_like"/>
    <property type="match status" value="1"/>
</dbReference>
<gene>
    <name evidence="7" type="ORF">ACFSM5_15095</name>
</gene>
<dbReference type="GO" id="GO:0008483">
    <property type="term" value="F:transaminase activity"/>
    <property type="evidence" value="ECO:0007669"/>
    <property type="project" value="UniProtKB-KW"/>
</dbReference>
<dbReference type="Gene3D" id="3.90.1150.10">
    <property type="entry name" value="Aspartate Aminotransferase, domain 1"/>
    <property type="match status" value="1"/>
</dbReference>
<comment type="caution">
    <text evidence="7">The sequence shown here is derived from an EMBL/GenBank/DDBJ whole genome shotgun (WGS) entry which is preliminary data.</text>
</comment>
<dbReference type="SUPFAM" id="SSF53383">
    <property type="entry name" value="PLP-dependent transferases"/>
    <property type="match status" value="1"/>
</dbReference>
<accession>A0ABW5DT29</accession>
<dbReference type="PANTHER" id="PTHR46577">
    <property type="entry name" value="HTH-TYPE TRANSCRIPTIONAL REGULATORY PROTEIN GABR"/>
    <property type="match status" value="1"/>
</dbReference>
<evidence type="ECO:0000256" key="2">
    <source>
        <dbReference type="ARBA" id="ARBA00022898"/>
    </source>
</evidence>
<feature type="domain" description="HTH gntR-type" evidence="6">
    <location>
        <begin position="6"/>
        <end position="74"/>
    </location>
</feature>
<protein>
    <submittedName>
        <fullName evidence="7">PLP-dependent aminotransferase family protein</fullName>
    </submittedName>
</protein>
<evidence type="ECO:0000256" key="5">
    <source>
        <dbReference type="ARBA" id="ARBA00023163"/>
    </source>
</evidence>
<keyword evidence="8" id="KW-1185">Reference proteome</keyword>
<evidence type="ECO:0000259" key="6">
    <source>
        <dbReference type="PROSITE" id="PS50949"/>
    </source>
</evidence>
<name>A0ABW5DT29_9PROT</name>
<dbReference type="InterPro" id="IPR036390">
    <property type="entry name" value="WH_DNA-bd_sf"/>
</dbReference>
<organism evidence="7 8">
    <name type="scientific">Lacibacterium aquatile</name>
    <dbReference type="NCBI Taxonomy" id="1168082"/>
    <lineage>
        <taxon>Bacteria</taxon>
        <taxon>Pseudomonadati</taxon>
        <taxon>Pseudomonadota</taxon>
        <taxon>Alphaproteobacteria</taxon>
        <taxon>Rhodospirillales</taxon>
        <taxon>Rhodospirillaceae</taxon>
    </lineage>
</organism>
<reference evidence="8" key="1">
    <citation type="journal article" date="2019" name="Int. J. Syst. Evol. Microbiol.">
        <title>The Global Catalogue of Microorganisms (GCM) 10K type strain sequencing project: providing services to taxonomists for standard genome sequencing and annotation.</title>
        <authorList>
            <consortium name="The Broad Institute Genomics Platform"/>
            <consortium name="The Broad Institute Genome Sequencing Center for Infectious Disease"/>
            <person name="Wu L."/>
            <person name="Ma J."/>
        </authorList>
    </citation>
    <scope>NUCLEOTIDE SEQUENCE [LARGE SCALE GENOMIC DNA]</scope>
    <source>
        <strain evidence="8">CGMCC 1.19062</strain>
    </source>
</reference>
<dbReference type="PANTHER" id="PTHR46577:SF2">
    <property type="entry name" value="TRANSCRIPTIONAL REGULATORY PROTEIN"/>
    <property type="match status" value="1"/>
</dbReference>
<dbReference type="InterPro" id="IPR051446">
    <property type="entry name" value="HTH_trans_reg/aminotransferase"/>
</dbReference>
<dbReference type="Pfam" id="PF00155">
    <property type="entry name" value="Aminotran_1_2"/>
    <property type="match status" value="1"/>
</dbReference>
<dbReference type="SUPFAM" id="SSF46785">
    <property type="entry name" value="Winged helix' DNA-binding domain"/>
    <property type="match status" value="1"/>
</dbReference>
<dbReference type="Pfam" id="PF00392">
    <property type="entry name" value="GntR"/>
    <property type="match status" value="1"/>
</dbReference>
<dbReference type="InterPro" id="IPR015422">
    <property type="entry name" value="PyrdxlP-dep_Trfase_small"/>
</dbReference>
<dbReference type="CDD" id="cd07377">
    <property type="entry name" value="WHTH_GntR"/>
    <property type="match status" value="1"/>
</dbReference>
<comment type="similarity">
    <text evidence="1">In the C-terminal section; belongs to the class-I pyridoxal-phosphate-dependent aminotransferase family.</text>
</comment>
<dbReference type="InterPro" id="IPR015421">
    <property type="entry name" value="PyrdxlP-dep_Trfase_major"/>
</dbReference>
<proteinExistence type="inferred from homology"/>
<keyword evidence="7" id="KW-0808">Transferase</keyword>
<evidence type="ECO:0000256" key="1">
    <source>
        <dbReference type="ARBA" id="ARBA00005384"/>
    </source>
</evidence>
<sequence length="460" mass="49618">MAESAPRLVEQVMASITRRIAARELASGAKLPSIRQLAASQGVSKSTVVEAYDRLAGDGAIQARPGSGFYVTGRTAPFALTEVGRRIDRAIDPLWIMRQALEGDGDQRPGCGWLPESWLPVDSIRKALRTAARGAGAGLVDYGTPLGFPPLRQQLERRLGERGIAAPPSQILLTESGSQAIDLVCRFLLAPGDTVLIDDPCYFNFLSVLQAHRVQAHGVPQTPDGPDLAVMEQLAARHRPKLYLTNASLQNPTGASLAPAQAFRLLKLAEEQDFLILEDDIFGDFAGEGTVRLAALDGLERVVYLGSFSKTLSASVRCGYIAAKPEWVEGLTDLKLATSFGNADLSARLVHQLLTDGSYRRHVEGLKTRLAGARSETARRLEAIGCSLWTEPRGGMFLWACLPDGIDSADLSRKILTEDIVLAPGNVFSISQSAGRYLRFNAAQSASPRIFEALARAMAD</sequence>
<dbReference type="SMART" id="SM00345">
    <property type="entry name" value="HTH_GNTR"/>
    <property type="match status" value="1"/>
</dbReference>
<keyword evidence="4" id="KW-0238">DNA-binding</keyword>
<dbReference type="InterPro" id="IPR000524">
    <property type="entry name" value="Tscrpt_reg_HTH_GntR"/>
</dbReference>
<dbReference type="InterPro" id="IPR015424">
    <property type="entry name" value="PyrdxlP-dep_Trfase"/>
</dbReference>
<keyword evidence="2" id="KW-0663">Pyridoxal phosphate</keyword>
<dbReference type="RefSeq" id="WP_379877283.1">
    <property type="nucleotide sequence ID" value="NZ_JBHUIP010000012.1"/>
</dbReference>
<keyword evidence="3" id="KW-0805">Transcription regulation</keyword>
<evidence type="ECO:0000313" key="8">
    <source>
        <dbReference type="Proteomes" id="UP001597295"/>
    </source>
</evidence>
<dbReference type="InterPro" id="IPR036388">
    <property type="entry name" value="WH-like_DNA-bd_sf"/>
</dbReference>
<dbReference type="Proteomes" id="UP001597295">
    <property type="component" value="Unassembled WGS sequence"/>
</dbReference>
<keyword evidence="7" id="KW-0032">Aminotransferase</keyword>
<evidence type="ECO:0000256" key="3">
    <source>
        <dbReference type="ARBA" id="ARBA00023015"/>
    </source>
</evidence>
<dbReference type="Gene3D" id="3.40.640.10">
    <property type="entry name" value="Type I PLP-dependent aspartate aminotransferase-like (Major domain)"/>
    <property type="match status" value="1"/>
</dbReference>
<evidence type="ECO:0000256" key="4">
    <source>
        <dbReference type="ARBA" id="ARBA00023125"/>
    </source>
</evidence>
<dbReference type="InterPro" id="IPR004839">
    <property type="entry name" value="Aminotransferase_I/II_large"/>
</dbReference>